<reference evidence="3 4" key="1">
    <citation type="submission" date="2020-07" db="EMBL/GenBank/DDBJ databases">
        <title>Sequencing the genomes of 1000 actinobacteria strains.</title>
        <authorList>
            <person name="Klenk H.-P."/>
        </authorList>
    </citation>
    <scope>NUCLEOTIDE SEQUENCE [LARGE SCALE GENOMIC DNA]</scope>
    <source>
        <strain evidence="3 4">DSM 22083</strain>
    </source>
</reference>
<proteinExistence type="inferred from homology"/>
<dbReference type="EC" id="2.7.1.2" evidence="3"/>
<sequence length="329" mass="32535">MTDGRRGIVVGLDVGGTKIIGALFEPGTWRVLERVGAATPGSPGAADPGLVATAAVARELAARAAAADQRVRSVGAGFPEYVAAGRLTSREVIGPSAAPDHVLATEFEPETMITIDSDVRLGAMAEARLGAGRGIGSFLYVSWGTGLSSTLVIEGRAWAGAHGEAIALGEFPIPAGIADGSPVSLEAFASGAAIAHRYASAGASPADGARGVLSRAETGDPVADAVLGSAARALGSVLAAAVRLVDPAAVIFGGGLGSVTELTGRVITEARSRLPSRSACRWLPAELGPDSGLFGAAILAAEAVSGSAARPAWATGPGSTTGSRGSPSP</sequence>
<evidence type="ECO:0000313" key="3">
    <source>
        <dbReference type="EMBL" id="NYE70694.1"/>
    </source>
</evidence>
<keyword evidence="3" id="KW-0418">Kinase</keyword>
<dbReference type="EMBL" id="JACCBU010000001">
    <property type="protein sequence ID" value="NYE70694.1"/>
    <property type="molecule type" value="Genomic_DNA"/>
</dbReference>
<dbReference type="GO" id="GO:0004340">
    <property type="term" value="F:glucokinase activity"/>
    <property type="evidence" value="ECO:0007669"/>
    <property type="project" value="UniProtKB-EC"/>
</dbReference>
<dbReference type="InterPro" id="IPR043129">
    <property type="entry name" value="ATPase_NBD"/>
</dbReference>
<comment type="similarity">
    <text evidence="1">Belongs to the ROK (NagC/XylR) family.</text>
</comment>
<dbReference type="PANTHER" id="PTHR18964:SF149">
    <property type="entry name" value="BIFUNCTIONAL UDP-N-ACETYLGLUCOSAMINE 2-EPIMERASE_N-ACETYLMANNOSAMINE KINASE"/>
    <property type="match status" value="1"/>
</dbReference>
<protein>
    <submittedName>
        <fullName evidence="3">Glucokinase</fullName>
        <ecNumber evidence="3">2.7.1.2</ecNumber>
    </submittedName>
</protein>
<comment type="caution">
    <text evidence="3">The sequence shown here is derived from an EMBL/GenBank/DDBJ whole genome shotgun (WGS) entry which is preliminary data.</text>
</comment>
<evidence type="ECO:0000313" key="4">
    <source>
        <dbReference type="Proteomes" id="UP000569914"/>
    </source>
</evidence>
<dbReference type="Pfam" id="PF00480">
    <property type="entry name" value="ROK"/>
    <property type="match status" value="1"/>
</dbReference>
<dbReference type="AlphaFoldDB" id="A0A7Y9L8E6"/>
<accession>A0A7Y9L8E6</accession>
<name>A0A7Y9L8E6_9ACTN</name>
<organism evidence="3 4">
    <name type="scientific">Microlunatus parietis</name>
    <dbReference type="NCBI Taxonomy" id="682979"/>
    <lineage>
        <taxon>Bacteria</taxon>
        <taxon>Bacillati</taxon>
        <taxon>Actinomycetota</taxon>
        <taxon>Actinomycetes</taxon>
        <taxon>Propionibacteriales</taxon>
        <taxon>Propionibacteriaceae</taxon>
        <taxon>Microlunatus</taxon>
    </lineage>
</organism>
<keyword evidence="4" id="KW-1185">Reference proteome</keyword>
<dbReference type="SUPFAM" id="SSF53067">
    <property type="entry name" value="Actin-like ATPase domain"/>
    <property type="match status" value="1"/>
</dbReference>
<dbReference type="PANTHER" id="PTHR18964">
    <property type="entry name" value="ROK (REPRESSOR, ORF, KINASE) FAMILY"/>
    <property type="match status" value="1"/>
</dbReference>
<gene>
    <name evidence="3" type="ORF">BKA15_002023</name>
</gene>
<dbReference type="Proteomes" id="UP000569914">
    <property type="component" value="Unassembled WGS sequence"/>
</dbReference>
<feature type="compositionally biased region" description="Low complexity" evidence="2">
    <location>
        <begin position="315"/>
        <end position="329"/>
    </location>
</feature>
<dbReference type="InterPro" id="IPR000600">
    <property type="entry name" value="ROK"/>
</dbReference>
<evidence type="ECO:0000256" key="2">
    <source>
        <dbReference type="SAM" id="MobiDB-lite"/>
    </source>
</evidence>
<dbReference type="Gene3D" id="3.30.420.40">
    <property type="match status" value="2"/>
</dbReference>
<keyword evidence="3" id="KW-0808">Transferase</keyword>
<dbReference type="RefSeq" id="WP_179750341.1">
    <property type="nucleotide sequence ID" value="NZ_JACCBU010000001.1"/>
</dbReference>
<evidence type="ECO:0000256" key="1">
    <source>
        <dbReference type="ARBA" id="ARBA00006479"/>
    </source>
</evidence>
<feature type="region of interest" description="Disordered" evidence="2">
    <location>
        <begin position="306"/>
        <end position="329"/>
    </location>
</feature>